<dbReference type="PANTHER" id="PTHR30408">
    <property type="entry name" value="TYPE-1 RESTRICTION ENZYME ECOKI SPECIFICITY PROTEIN"/>
    <property type="match status" value="1"/>
</dbReference>
<dbReference type="RefSeq" id="WP_344728275.1">
    <property type="nucleotide sequence ID" value="NZ_BAABBI010000001.1"/>
</dbReference>
<dbReference type="PANTHER" id="PTHR30408:SF12">
    <property type="entry name" value="TYPE I RESTRICTION ENZYME MJAVIII SPECIFICITY SUBUNIT"/>
    <property type="match status" value="1"/>
</dbReference>
<keyword evidence="2" id="KW-0680">Restriction system</keyword>
<evidence type="ECO:0000256" key="3">
    <source>
        <dbReference type="ARBA" id="ARBA00023125"/>
    </source>
</evidence>
<sequence>MKVTANKKNTVSERSRRYDSYKDSGVEWLRDIPEHWEIRKLKSFLEVFGRIGFRGYTTNDLVDEGSGAITISPSNFGESNLEWTKNSYLSWDKYYESPEIMVEVGDLLIVKTASIGKIAHVRELPEKATVNPQILVVKNVKADNRFLFYQFLSIVFQTQLMKEKIGSTIYTISENKILNGFALLPPLPEQTAIAQFLDDKTTKIDQAIAIKQQQIALLKERKQILIHKAVTKGVTSSAVEMKDSGVEWIGEIPEHWEVKRLKFVTKLISEKILSKDSSLNYIGMENIESWSGKFIESDSETEGLANYFEKSDILFGKLRPYLAKVYLAKNKGICTTEFLVYRTSESMSNLYTHLLMLSFEFINLIDSSTYGSKMPRANSDFIGNQLIPIPPLSEQKEIANYIETASSKIETAISLKEQEISKLQEYKSSLINSVVTGKVRVC</sequence>
<comment type="caution">
    <text evidence="5">The sequence shown here is derived from an EMBL/GenBank/DDBJ whole genome shotgun (WGS) entry which is preliminary data.</text>
</comment>
<evidence type="ECO:0000313" key="5">
    <source>
        <dbReference type="EMBL" id="GAA3781109.1"/>
    </source>
</evidence>
<accession>A0ABP7H3H0</accession>
<dbReference type="InterPro" id="IPR052021">
    <property type="entry name" value="Type-I_RS_S_subunit"/>
</dbReference>
<organism evidence="5 6">
    <name type="scientific">Corallibacter vietnamensis</name>
    <dbReference type="NCBI Taxonomy" id="904130"/>
    <lineage>
        <taxon>Bacteria</taxon>
        <taxon>Pseudomonadati</taxon>
        <taxon>Bacteroidota</taxon>
        <taxon>Flavobacteriia</taxon>
        <taxon>Flavobacteriales</taxon>
        <taxon>Flavobacteriaceae</taxon>
        <taxon>Corallibacter</taxon>
    </lineage>
</organism>
<reference evidence="6" key="1">
    <citation type="journal article" date="2019" name="Int. J. Syst. Evol. Microbiol.">
        <title>The Global Catalogue of Microorganisms (GCM) 10K type strain sequencing project: providing services to taxonomists for standard genome sequencing and annotation.</title>
        <authorList>
            <consortium name="The Broad Institute Genomics Platform"/>
            <consortium name="The Broad Institute Genome Sequencing Center for Infectious Disease"/>
            <person name="Wu L."/>
            <person name="Ma J."/>
        </authorList>
    </citation>
    <scope>NUCLEOTIDE SEQUENCE [LARGE SCALE GENOMIC DNA]</scope>
    <source>
        <strain evidence="6">JCM 17525</strain>
    </source>
</reference>
<name>A0ABP7H3H0_9FLAO</name>
<dbReference type="Gene3D" id="3.90.220.20">
    <property type="entry name" value="DNA methylase specificity domains"/>
    <property type="match status" value="2"/>
</dbReference>
<protein>
    <recommendedName>
        <fullName evidence="4">Type I restriction modification DNA specificity domain-containing protein</fullName>
    </recommendedName>
</protein>
<dbReference type="Proteomes" id="UP001501456">
    <property type="component" value="Unassembled WGS sequence"/>
</dbReference>
<dbReference type="InterPro" id="IPR044946">
    <property type="entry name" value="Restrct_endonuc_typeI_TRD_sf"/>
</dbReference>
<dbReference type="SUPFAM" id="SSF116734">
    <property type="entry name" value="DNA methylase specificity domain"/>
    <property type="match status" value="2"/>
</dbReference>
<evidence type="ECO:0000256" key="1">
    <source>
        <dbReference type="ARBA" id="ARBA00010923"/>
    </source>
</evidence>
<keyword evidence="3" id="KW-0238">DNA-binding</keyword>
<evidence type="ECO:0000259" key="4">
    <source>
        <dbReference type="Pfam" id="PF01420"/>
    </source>
</evidence>
<proteinExistence type="inferred from homology"/>
<dbReference type="Gene3D" id="1.10.287.1120">
    <property type="entry name" value="Bipartite methylase S protein"/>
    <property type="match status" value="1"/>
</dbReference>
<feature type="domain" description="Type I restriction modification DNA specificity" evidence="4">
    <location>
        <begin position="33"/>
        <end position="216"/>
    </location>
</feature>
<feature type="domain" description="Type I restriction modification DNA specificity" evidence="4">
    <location>
        <begin position="253"/>
        <end position="412"/>
    </location>
</feature>
<dbReference type="InterPro" id="IPR000055">
    <property type="entry name" value="Restrct_endonuc_typeI_TRD"/>
</dbReference>
<evidence type="ECO:0000313" key="6">
    <source>
        <dbReference type="Proteomes" id="UP001501456"/>
    </source>
</evidence>
<keyword evidence="6" id="KW-1185">Reference proteome</keyword>
<comment type="similarity">
    <text evidence="1">Belongs to the type-I restriction system S methylase family.</text>
</comment>
<gene>
    <name evidence="5" type="ORF">GCM10022271_11730</name>
</gene>
<dbReference type="EMBL" id="BAABBI010000001">
    <property type="protein sequence ID" value="GAA3781109.1"/>
    <property type="molecule type" value="Genomic_DNA"/>
</dbReference>
<evidence type="ECO:0000256" key="2">
    <source>
        <dbReference type="ARBA" id="ARBA00022747"/>
    </source>
</evidence>
<dbReference type="Pfam" id="PF01420">
    <property type="entry name" value="Methylase_S"/>
    <property type="match status" value="2"/>
</dbReference>